<reference evidence="6 7" key="1">
    <citation type="submission" date="2018-10" db="EMBL/GenBank/DDBJ databases">
        <authorList>
            <person name="Perry B.J."/>
            <person name="Sullivan J.T."/>
            <person name="Murphy R.J.T."/>
            <person name="Ramsay J.P."/>
            <person name="Ronson C.W."/>
        </authorList>
    </citation>
    <scope>NUCLEOTIDE SEQUENCE [LARGE SCALE GENOMIC DNA]</scope>
    <source>
        <strain evidence="6 7">R88b</strain>
    </source>
</reference>
<evidence type="ECO:0000256" key="3">
    <source>
        <dbReference type="ARBA" id="ARBA00023002"/>
    </source>
</evidence>
<dbReference type="InterPro" id="IPR013154">
    <property type="entry name" value="ADH-like_N"/>
</dbReference>
<sequence length="347" mass="36279">MDAKTMKAVRLEAVGSIALREVDKPIPGPDELLVRIEACGVCGTDRHLFHGEFPCKPPVTPGHEFSGIIEAVGDAVSGFAVGDRVTGDPNIACGRCPHCHAGRVNLCRNLNAIGIHRDGGFADYVVLPQKQAFILPADLPPTHGAFCEPLGCCLHGVDLAEIKPGSSVIVLGGGVIGLLTVQLARLAGATTIVLSTRQASRRALAEELGATVTVDPTAADVIEVIAGPAGLLPGGADVVFECAGVRETVEQSMRLARAGGTVVIVGVTPQGMKAEFEPFDLLFRELKVLGSFLNPYTHRRAAELIASGAIEIDRLISRRVPLEEAAMVIANPPAPGEVKVLVVPGRS</sequence>
<dbReference type="CDD" id="cd08234">
    <property type="entry name" value="threonine_DH_like"/>
    <property type="match status" value="1"/>
</dbReference>
<dbReference type="SUPFAM" id="SSF51735">
    <property type="entry name" value="NAD(P)-binding Rossmann-fold domains"/>
    <property type="match status" value="1"/>
</dbReference>
<organism evidence="6 7">
    <name type="scientific">Mesorhizobium loti R88b</name>
    <dbReference type="NCBI Taxonomy" id="935548"/>
    <lineage>
        <taxon>Bacteria</taxon>
        <taxon>Pseudomonadati</taxon>
        <taxon>Pseudomonadota</taxon>
        <taxon>Alphaproteobacteria</taxon>
        <taxon>Hyphomicrobiales</taxon>
        <taxon>Phyllobacteriaceae</taxon>
        <taxon>Mesorhizobium</taxon>
    </lineage>
</organism>
<keyword evidence="2 4" id="KW-0862">Zinc</keyword>
<evidence type="ECO:0000313" key="7">
    <source>
        <dbReference type="Proteomes" id="UP000503017"/>
    </source>
</evidence>
<evidence type="ECO:0000313" key="6">
    <source>
        <dbReference type="EMBL" id="QKD00363.1"/>
    </source>
</evidence>
<evidence type="ECO:0000256" key="1">
    <source>
        <dbReference type="ARBA" id="ARBA00022723"/>
    </source>
</evidence>
<dbReference type="PANTHER" id="PTHR43401">
    <property type="entry name" value="L-THREONINE 3-DEHYDROGENASE"/>
    <property type="match status" value="1"/>
</dbReference>
<evidence type="ECO:0000256" key="4">
    <source>
        <dbReference type="RuleBase" id="RU361277"/>
    </source>
</evidence>
<dbReference type="GO" id="GO:0008270">
    <property type="term" value="F:zinc ion binding"/>
    <property type="evidence" value="ECO:0007669"/>
    <property type="project" value="InterPro"/>
</dbReference>
<dbReference type="InterPro" id="IPR011032">
    <property type="entry name" value="GroES-like_sf"/>
</dbReference>
<dbReference type="GO" id="GO:0016616">
    <property type="term" value="F:oxidoreductase activity, acting on the CH-OH group of donors, NAD or NADP as acceptor"/>
    <property type="evidence" value="ECO:0007669"/>
    <property type="project" value="UniProtKB-ARBA"/>
</dbReference>
<dbReference type="Proteomes" id="UP000503017">
    <property type="component" value="Chromosome"/>
</dbReference>
<dbReference type="SMART" id="SM00829">
    <property type="entry name" value="PKS_ER"/>
    <property type="match status" value="1"/>
</dbReference>
<comment type="cofactor">
    <cofactor evidence="4">
        <name>Zn(2+)</name>
        <dbReference type="ChEBI" id="CHEBI:29105"/>
    </cofactor>
</comment>
<protein>
    <submittedName>
        <fullName evidence="6">Iditol 2-dehydrogenase</fullName>
    </submittedName>
</protein>
<dbReference type="PROSITE" id="PS00059">
    <property type="entry name" value="ADH_ZINC"/>
    <property type="match status" value="1"/>
</dbReference>
<comment type="similarity">
    <text evidence="4">Belongs to the zinc-containing alcohol dehydrogenase family.</text>
</comment>
<dbReference type="InterPro" id="IPR036291">
    <property type="entry name" value="NAD(P)-bd_dom_sf"/>
</dbReference>
<keyword evidence="3" id="KW-0560">Oxidoreductase</keyword>
<dbReference type="Gene3D" id="3.90.180.10">
    <property type="entry name" value="Medium-chain alcohol dehydrogenases, catalytic domain"/>
    <property type="match status" value="1"/>
</dbReference>
<dbReference type="EMBL" id="CP033367">
    <property type="protein sequence ID" value="QKD00363.1"/>
    <property type="molecule type" value="Genomic_DNA"/>
</dbReference>
<dbReference type="Pfam" id="PF08240">
    <property type="entry name" value="ADH_N"/>
    <property type="match status" value="1"/>
</dbReference>
<feature type="domain" description="Enoyl reductase (ER)" evidence="5">
    <location>
        <begin position="12"/>
        <end position="329"/>
    </location>
</feature>
<dbReference type="InterPro" id="IPR050129">
    <property type="entry name" value="Zn_alcohol_dh"/>
</dbReference>
<evidence type="ECO:0000256" key="2">
    <source>
        <dbReference type="ARBA" id="ARBA00022833"/>
    </source>
</evidence>
<keyword evidence="1 4" id="KW-0479">Metal-binding</keyword>
<dbReference type="InterPro" id="IPR002328">
    <property type="entry name" value="ADH_Zn_CS"/>
</dbReference>
<dbReference type="Pfam" id="PF00107">
    <property type="entry name" value="ADH_zinc_N"/>
    <property type="match status" value="1"/>
</dbReference>
<dbReference type="SUPFAM" id="SSF50129">
    <property type="entry name" value="GroES-like"/>
    <property type="match status" value="1"/>
</dbReference>
<proteinExistence type="inferred from homology"/>
<accession>A0A6M7WHS2</accession>
<dbReference type="InterPro" id="IPR013149">
    <property type="entry name" value="ADH-like_C"/>
</dbReference>
<dbReference type="PANTHER" id="PTHR43401:SF2">
    <property type="entry name" value="L-THREONINE 3-DEHYDROGENASE"/>
    <property type="match status" value="1"/>
</dbReference>
<dbReference type="AlphaFoldDB" id="A0A6M7WHS2"/>
<gene>
    <name evidence="6" type="ORF">EB235_01835</name>
</gene>
<dbReference type="Gene3D" id="3.40.50.720">
    <property type="entry name" value="NAD(P)-binding Rossmann-like Domain"/>
    <property type="match status" value="1"/>
</dbReference>
<evidence type="ECO:0000259" key="5">
    <source>
        <dbReference type="SMART" id="SM00829"/>
    </source>
</evidence>
<dbReference type="InterPro" id="IPR020843">
    <property type="entry name" value="ER"/>
</dbReference>
<name>A0A6M7WHS2_RHILI</name>